<proteinExistence type="predicted"/>
<evidence type="ECO:0000313" key="4">
    <source>
        <dbReference type="Proteomes" id="UP000693972"/>
    </source>
</evidence>
<organism evidence="3">
    <name type="scientific">Gymnodinialimonas phycosphaerae</name>
    <dbReference type="NCBI Taxonomy" id="2841589"/>
    <lineage>
        <taxon>Bacteria</taxon>
        <taxon>Pseudomonadati</taxon>
        <taxon>Pseudomonadota</taxon>
        <taxon>Alphaproteobacteria</taxon>
        <taxon>Rhodobacterales</taxon>
        <taxon>Paracoccaceae</taxon>
        <taxon>Gymnodinialimonas</taxon>
    </lineage>
</organism>
<feature type="signal peptide" evidence="1">
    <location>
        <begin position="1"/>
        <end position="23"/>
    </location>
</feature>
<accession>A0A975YH35</accession>
<dbReference type="Proteomes" id="UP000693972">
    <property type="component" value="Unassembled WGS sequence"/>
</dbReference>
<dbReference type="EMBL" id="JAIMBW010000001">
    <property type="protein sequence ID" value="MBY4892233.1"/>
    <property type="molecule type" value="Genomic_DNA"/>
</dbReference>
<evidence type="ECO:0000256" key="1">
    <source>
        <dbReference type="SAM" id="SignalP"/>
    </source>
</evidence>
<dbReference type="AlphaFoldDB" id="A0A975YH35"/>
<evidence type="ECO:0000313" key="2">
    <source>
        <dbReference type="EMBL" id="MBY4892233.1"/>
    </source>
</evidence>
<reference evidence="3 4" key="1">
    <citation type="submission" date="2021-07" db="EMBL/GenBank/DDBJ databases">
        <title>Karlodiniumbacter phycospheric gen. nov., sp. nov., a phycosphere bacterium isolated from karlodinium veneficum.</title>
        <authorList>
            <person name="Peng Y."/>
            <person name="Jiang L."/>
            <person name="Lee J."/>
        </authorList>
    </citation>
    <scope>NUCLEOTIDE SEQUENCE</scope>
    <source>
        <strain evidence="3 4">N5</strain>
    </source>
</reference>
<keyword evidence="1" id="KW-0732">Signal</keyword>
<evidence type="ECO:0000313" key="3">
    <source>
        <dbReference type="EMBL" id="QXL88986.1"/>
    </source>
</evidence>
<name>A0A975YH35_9RHOB</name>
<keyword evidence="4" id="KW-1185">Reference proteome</keyword>
<protein>
    <submittedName>
        <fullName evidence="3">Uncharacterized protein</fullName>
    </submittedName>
</protein>
<feature type="chain" id="PRO_5037639915" evidence="1">
    <location>
        <begin position="24"/>
        <end position="82"/>
    </location>
</feature>
<dbReference type="EMBL" id="CP078073">
    <property type="protein sequence ID" value="QXL88986.1"/>
    <property type="molecule type" value="Genomic_DNA"/>
</dbReference>
<gene>
    <name evidence="2" type="ORF">KUL25_05585</name>
    <name evidence="3" type="ORF">KUL25_05590</name>
</gene>
<sequence length="82" mass="8410">MKRFVLSLMVGGFVLSASSGLLVDPALGGSVHLPGDVTGVPMIFELGGVTILSDGTYCLSNTVGPAHFLSCFARSLGGTVYF</sequence>
<dbReference type="RefSeq" id="WP_257892045.1">
    <property type="nucleotide sequence ID" value="NZ_JAIMBW010000001.1"/>
</dbReference>